<keyword evidence="8" id="KW-0472">Membrane</keyword>
<dbReference type="AlphaFoldDB" id="A0A1B1YYK6"/>
<sequence length="182" mass="20740">MVRNRLNELRLLFLSGEIKCDNSKKIINLMMYLAINNEKKDQYLFINSPGGSAMYALAIYNMMQFINPDVNTIGLGIAASMGSMILAGGAIRIALPHLRVMIRQPVWGYSGWISASDCVRRAEEANEIRKMIRDIYARSTKKPSWILERDMEREYFMSAAEAKEYGIVDHVATDPTTFDKDF</sequence>
<keyword evidence="4" id="KW-0378">Hydrolase</keyword>
<feature type="active site" evidence="6">
    <location>
        <position position="80"/>
    </location>
</feature>
<dbReference type="Gene3D" id="3.90.226.10">
    <property type="entry name" value="2-enoyl-CoA Hydratase, Chain A, domain 1"/>
    <property type="match status" value="1"/>
</dbReference>
<comment type="catalytic activity">
    <reaction evidence="6">
        <text>Hydrolysis of proteins to small peptides in the presence of ATP and magnesium. alpha-casein is the usual test substrate. In the absence of ATP, only oligopeptides shorter than five residues are hydrolyzed (such as succinyl-Leu-Tyr-|-NHMec, and Leu-Tyr-Leu-|-Tyr-Trp, in which cleavage of the -Tyr-|-Leu- and -Tyr-|-Trp bonds also occurs).</text>
        <dbReference type="EC" id="3.4.21.92"/>
    </reaction>
</comment>
<keyword evidence="2 9" id="KW-0934">Plastid</keyword>
<keyword evidence="8" id="KW-1133">Transmembrane helix</keyword>
<evidence type="ECO:0000256" key="5">
    <source>
        <dbReference type="ARBA" id="ARBA00022825"/>
    </source>
</evidence>
<dbReference type="GO" id="GO:0009368">
    <property type="term" value="C:endopeptidase Clp complex"/>
    <property type="evidence" value="ECO:0007669"/>
    <property type="project" value="TreeGrafter"/>
</dbReference>
<dbReference type="EMBL" id="KU212370">
    <property type="protein sequence ID" value="ANX10239.1"/>
    <property type="molecule type" value="Genomic_DNA"/>
</dbReference>
<feature type="transmembrane region" description="Helical" evidence="8">
    <location>
        <begin position="75"/>
        <end position="95"/>
    </location>
</feature>
<evidence type="ECO:0000256" key="7">
    <source>
        <dbReference type="RuleBase" id="RU003567"/>
    </source>
</evidence>
<dbReference type="GO" id="GO:0051117">
    <property type="term" value="F:ATPase binding"/>
    <property type="evidence" value="ECO:0007669"/>
    <property type="project" value="TreeGrafter"/>
</dbReference>
<dbReference type="PROSITE" id="PS00381">
    <property type="entry name" value="CLP_PROTEASE_SER"/>
    <property type="match status" value="1"/>
</dbReference>
<dbReference type="GO" id="GO:0006515">
    <property type="term" value="P:protein quality control for misfolded or incompletely synthesized proteins"/>
    <property type="evidence" value="ECO:0007669"/>
    <property type="project" value="TreeGrafter"/>
</dbReference>
<geneLocation type="chloroplast" evidence="9"/>
<evidence type="ECO:0000256" key="3">
    <source>
        <dbReference type="ARBA" id="ARBA00022670"/>
    </source>
</evidence>
<evidence type="ECO:0000256" key="1">
    <source>
        <dbReference type="ARBA" id="ARBA00007039"/>
    </source>
</evidence>
<evidence type="ECO:0000256" key="6">
    <source>
        <dbReference type="PROSITE-ProRule" id="PRU10085"/>
    </source>
</evidence>
<dbReference type="InterPro" id="IPR018215">
    <property type="entry name" value="ClpP_Ser_AS"/>
</dbReference>
<dbReference type="PRINTS" id="PR00127">
    <property type="entry name" value="CLPPROTEASEP"/>
</dbReference>
<reference evidence="9" key="1">
    <citation type="journal article" date="2016" name="Proc. Natl. Acad. Sci. U.S.A.">
        <title>Mechanistic model of evolutionary rate variation en route to a nonphotosynthetic lifestyle in plants.</title>
        <authorList>
            <person name="Wicke S."/>
            <person name="Muller K.F."/>
            <person name="dePamphilis C.W."/>
            <person name="Quandt D."/>
            <person name="Bellot S."/>
            <person name="Schneeweiss G.M."/>
        </authorList>
    </citation>
    <scope>NUCLEOTIDE SEQUENCE</scope>
</reference>
<dbReference type="InterPro" id="IPR023562">
    <property type="entry name" value="ClpP/TepA"/>
</dbReference>
<dbReference type="GO" id="GO:0004176">
    <property type="term" value="F:ATP-dependent peptidase activity"/>
    <property type="evidence" value="ECO:0007669"/>
    <property type="project" value="InterPro"/>
</dbReference>
<evidence type="ECO:0000256" key="2">
    <source>
        <dbReference type="ARBA" id="ARBA00022640"/>
    </source>
</evidence>
<gene>
    <name evidence="9" type="primary">clpP</name>
</gene>
<keyword evidence="5" id="KW-0720">Serine protease</keyword>
<dbReference type="CDD" id="cd07017">
    <property type="entry name" value="S14_ClpP_2"/>
    <property type="match status" value="1"/>
</dbReference>
<organism evidence="9">
    <name type="scientific">Phelipanche aegyptiaca</name>
    <dbReference type="NCBI Taxonomy" id="99112"/>
    <lineage>
        <taxon>Eukaryota</taxon>
        <taxon>Viridiplantae</taxon>
        <taxon>Streptophyta</taxon>
        <taxon>Embryophyta</taxon>
        <taxon>Tracheophyta</taxon>
        <taxon>Spermatophyta</taxon>
        <taxon>Magnoliopsida</taxon>
        <taxon>eudicotyledons</taxon>
        <taxon>Gunneridae</taxon>
        <taxon>Pentapetalae</taxon>
        <taxon>asterids</taxon>
        <taxon>lamiids</taxon>
        <taxon>Lamiales</taxon>
        <taxon>Orobanchaceae</taxon>
        <taxon>Orobancheae</taxon>
        <taxon>Phelipanche</taxon>
    </lineage>
</organism>
<dbReference type="GO" id="GO:0004252">
    <property type="term" value="F:serine-type endopeptidase activity"/>
    <property type="evidence" value="ECO:0007669"/>
    <property type="project" value="InterPro"/>
</dbReference>
<comment type="similarity">
    <text evidence="1 7">Belongs to the peptidase S14 family.</text>
</comment>
<dbReference type="InterPro" id="IPR029045">
    <property type="entry name" value="ClpP/crotonase-like_dom_sf"/>
</dbReference>
<dbReference type="SUPFAM" id="SSF52096">
    <property type="entry name" value="ClpP/crotonase"/>
    <property type="match status" value="1"/>
</dbReference>
<keyword evidence="8" id="KW-0812">Transmembrane</keyword>
<protein>
    <recommendedName>
        <fullName evidence="7">ATP-dependent Clp protease proteolytic subunit</fullName>
    </recommendedName>
</protein>
<keyword evidence="9" id="KW-0150">Chloroplast</keyword>
<feature type="transmembrane region" description="Helical" evidence="8">
    <location>
        <begin position="43"/>
        <end position="63"/>
    </location>
</feature>
<dbReference type="InterPro" id="IPR001907">
    <property type="entry name" value="ClpP"/>
</dbReference>
<dbReference type="Pfam" id="PF00574">
    <property type="entry name" value="CLP_protease"/>
    <property type="match status" value="1"/>
</dbReference>
<accession>A0A1B1YYK6</accession>
<keyword evidence="3 9" id="KW-0645">Protease</keyword>
<dbReference type="GO" id="GO:0009532">
    <property type="term" value="C:plastid stroma"/>
    <property type="evidence" value="ECO:0007669"/>
    <property type="project" value="UniProtKB-ARBA"/>
</dbReference>
<evidence type="ECO:0000256" key="8">
    <source>
        <dbReference type="SAM" id="Phobius"/>
    </source>
</evidence>
<evidence type="ECO:0000256" key="4">
    <source>
        <dbReference type="ARBA" id="ARBA00022801"/>
    </source>
</evidence>
<proteinExistence type="inferred from homology"/>
<dbReference type="PANTHER" id="PTHR10381">
    <property type="entry name" value="ATP-DEPENDENT CLP PROTEASE PROTEOLYTIC SUBUNIT"/>
    <property type="match status" value="1"/>
</dbReference>
<dbReference type="PANTHER" id="PTHR10381:SF15">
    <property type="entry name" value="CHLOROPLASTIC ATP-DEPENDENT CLP PROTEASE PROTEOLYTIC SUBUNIT 1"/>
    <property type="match status" value="1"/>
</dbReference>
<evidence type="ECO:0000313" key="9">
    <source>
        <dbReference type="EMBL" id="ANX10239.1"/>
    </source>
</evidence>
<name>A0A1B1YYK6_9LAMI</name>